<dbReference type="Pfam" id="PF01923">
    <property type="entry name" value="Cob_adeno_trans"/>
    <property type="match status" value="1"/>
</dbReference>
<proteinExistence type="inferred from homology"/>
<dbReference type="EMBL" id="FNUV01000007">
    <property type="protein sequence ID" value="SEG02209.1"/>
    <property type="molecule type" value="Genomic_DNA"/>
</dbReference>
<dbReference type="InterPro" id="IPR036451">
    <property type="entry name" value="CblAdoTrfase-like_sf"/>
</dbReference>
<evidence type="ECO:0000256" key="6">
    <source>
        <dbReference type="RuleBase" id="RU366026"/>
    </source>
</evidence>
<dbReference type="GO" id="GO:0008817">
    <property type="term" value="F:corrinoid adenosyltransferase activity"/>
    <property type="evidence" value="ECO:0007669"/>
    <property type="project" value="UniProtKB-UniRule"/>
</dbReference>
<evidence type="ECO:0000256" key="5">
    <source>
        <dbReference type="ARBA" id="ARBA00022840"/>
    </source>
</evidence>
<evidence type="ECO:0000259" key="7">
    <source>
        <dbReference type="Pfam" id="PF01923"/>
    </source>
</evidence>
<dbReference type="GO" id="GO:0009236">
    <property type="term" value="P:cobalamin biosynthetic process"/>
    <property type="evidence" value="ECO:0007669"/>
    <property type="project" value="UniProtKB-UniRule"/>
</dbReference>
<feature type="domain" description="Cobalamin adenosyltransferase-like" evidence="7">
    <location>
        <begin position="6"/>
        <end position="170"/>
    </location>
</feature>
<dbReference type="Gene3D" id="1.20.1200.10">
    <property type="entry name" value="Cobalamin adenosyltransferase-like"/>
    <property type="match status" value="1"/>
</dbReference>
<evidence type="ECO:0000256" key="4">
    <source>
        <dbReference type="ARBA" id="ARBA00022741"/>
    </source>
</evidence>
<dbReference type="InterPro" id="IPR029499">
    <property type="entry name" value="PduO-typ"/>
</dbReference>
<keyword evidence="4 6" id="KW-0547">Nucleotide-binding</keyword>
<evidence type="ECO:0000313" key="8">
    <source>
        <dbReference type="EMBL" id="SEG02209.1"/>
    </source>
</evidence>
<dbReference type="EC" id="2.5.1.17" evidence="6"/>
<dbReference type="RefSeq" id="WP_103916107.1">
    <property type="nucleotide sequence ID" value="NZ_FNUV01000007.1"/>
</dbReference>
<keyword evidence="3 6" id="KW-0808">Transferase</keyword>
<keyword evidence="5 6" id="KW-0067">ATP-binding</keyword>
<dbReference type="PANTHER" id="PTHR12213">
    <property type="entry name" value="CORRINOID ADENOSYLTRANSFERASE"/>
    <property type="match status" value="1"/>
</dbReference>
<accession>A0A1H5WRJ6</accession>
<evidence type="ECO:0000256" key="1">
    <source>
        <dbReference type="ARBA" id="ARBA00007487"/>
    </source>
</evidence>
<dbReference type="Proteomes" id="UP000236735">
    <property type="component" value="Unassembled WGS sequence"/>
</dbReference>
<dbReference type="UniPathway" id="UPA00148">
    <property type="reaction ID" value="UER00233"/>
</dbReference>
<sequence length="187" mass="20644">MKITKVYTRTGDKGETSIVGGIRVRKSNVRLEAYGTVDELSAHLGLLAAMLPVGDDRDLVIKIQNNLFNVCSNLATDQSKTPLYESAKLAGGEIELLEQEVDKIMKLLPEKQGFVLPGGTQAAAQAHVCRTVCRRAERRIVALSEVALISPEIQQYINRLSDYLFVLAKKINFNAGVSEIVWQKVCK</sequence>
<keyword evidence="6" id="KW-0169">Cobalamin biosynthesis</keyword>
<evidence type="ECO:0000256" key="3">
    <source>
        <dbReference type="ARBA" id="ARBA00022679"/>
    </source>
</evidence>
<dbReference type="AlphaFoldDB" id="A0A1H5WRJ6"/>
<dbReference type="NCBIfam" id="TIGR00636">
    <property type="entry name" value="PduO_Nterm"/>
    <property type="match status" value="1"/>
</dbReference>
<dbReference type="PANTHER" id="PTHR12213:SF0">
    <property type="entry name" value="CORRINOID ADENOSYLTRANSFERASE MMAB"/>
    <property type="match status" value="1"/>
</dbReference>
<dbReference type="InterPro" id="IPR016030">
    <property type="entry name" value="CblAdoTrfase-like"/>
</dbReference>
<protein>
    <recommendedName>
        <fullName evidence="6">Corrinoid adenosyltransferase</fullName>
        <ecNumber evidence="6">2.5.1.17</ecNumber>
    </recommendedName>
    <alternativeName>
        <fullName evidence="6">Cob(II)alamin adenosyltransferase</fullName>
    </alternativeName>
    <alternativeName>
        <fullName evidence="6">Cob(II)yrinic acid a,c-diamide adenosyltransferase</fullName>
    </alternativeName>
    <alternativeName>
        <fullName evidence="6">Cobinamide/cobalamin adenosyltransferase</fullName>
    </alternativeName>
</protein>
<dbReference type="SUPFAM" id="SSF89028">
    <property type="entry name" value="Cobalamin adenosyltransferase-like"/>
    <property type="match status" value="1"/>
</dbReference>
<name>A0A1H5WRJ6_XYLRU</name>
<gene>
    <name evidence="8" type="ORF">SAMN05216354_2462</name>
</gene>
<comment type="catalytic activity">
    <reaction evidence="6">
        <text>2 cob(II)alamin + reduced [electron-transfer flavoprotein] + 2 ATP = 2 adenosylcob(III)alamin + 2 triphosphate + oxidized [electron-transfer flavoprotein] + 3 H(+)</text>
        <dbReference type="Rhea" id="RHEA:28671"/>
        <dbReference type="Rhea" id="RHEA-COMP:10685"/>
        <dbReference type="Rhea" id="RHEA-COMP:10686"/>
        <dbReference type="ChEBI" id="CHEBI:15378"/>
        <dbReference type="ChEBI" id="CHEBI:16304"/>
        <dbReference type="ChEBI" id="CHEBI:18036"/>
        <dbReference type="ChEBI" id="CHEBI:18408"/>
        <dbReference type="ChEBI" id="CHEBI:30616"/>
        <dbReference type="ChEBI" id="CHEBI:57692"/>
        <dbReference type="ChEBI" id="CHEBI:58307"/>
        <dbReference type="EC" id="2.5.1.17"/>
    </reaction>
</comment>
<evidence type="ECO:0000313" key="9">
    <source>
        <dbReference type="Proteomes" id="UP000236735"/>
    </source>
</evidence>
<evidence type="ECO:0000256" key="2">
    <source>
        <dbReference type="ARBA" id="ARBA00011233"/>
    </source>
</evidence>
<reference evidence="8 9" key="1">
    <citation type="submission" date="2016-10" db="EMBL/GenBank/DDBJ databases">
        <authorList>
            <person name="de Groot N.N."/>
        </authorList>
    </citation>
    <scope>NUCLEOTIDE SEQUENCE [LARGE SCALE GENOMIC DNA]</scope>
    <source>
        <strain evidence="8 9">AR32</strain>
    </source>
</reference>
<organism evidence="8 9">
    <name type="scientific">Xylanibacter ruminicola</name>
    <name type="common">Prevotella ruminicola</name>
    <dbReference type="NCBI Taxonomy" id="839"/>
    <lineage>
        <taxon>Bacteria</taxon>
        <taxon>Pseudomonadati</taxon>
        <taxon>Bacteroidota</taxon>
        <taxon>Bacteroidia</taxon>
        <taxon>Bacteroidales</taxon>
        <taxon>Prevotellaceae</taxon>
        <taxon>Xylanibacter</taxon>
    </lineage>
</organism>
<dbReference type="FunFam" id="1.20.1200.10:FF:000001">
    <property type="entry name" value="Cob(I)yrinic acid a,c-diamide adenosyltransferase"/>
    <property type="match status" value="1"/>
</dbReference>
<dbReference type="GO" id="GO:0005524">
    <property type="term" value="F:ATP binding"/>
    <property type="evidence" value="ECO:0007669"/>
    <property type="project" value="UniProtKB-UniRule"/>
</dbReference>
<comment type="pathway">
    <text evidence="6">Cofactor biosynthesis; adenosylcobalamin biosynthesis; adenosylcobalamin from cob(II)yrinate a,c-diamide: step 2/7.</text>
</comment>
<comment type="subunit">
    <text evidence="2">Homotrimer.</text>
</comment>
<comment type="catalytic activity">
    <reaction evidence="6">
        <text>2 cob(II)yrinate a,c diamide + reduced [electron-transfer flavoprotein] + 2 ATP = 2 adenosylcob(III)yrinate a,c-diamide + 2 triphosphate + oxidized [electron-transfer flavoprotein] + 3 H(+)</text>
        <dbReference type="Rhea" id="RHEA:11528"/>
        <dbReference type="Rhea" id="RHEA-COMP:10685"/>
        <dbReference type="Rhea" id="RHEA-COMP:10686"/>
        <dbReference type="ChEBI" id="CHEBI:15378"/>
        <dbReference type="ChEBI" id="CHEBI:18036"/>
        <dbReference type="ChEBI" id="CHEBI:30616"/>
        <dbReference type="ChEBI" id="CHEBI:57692"/>
        <dbReference type="ChEBI" id="CHEBI:58307"/>
        <dbReference type="ChEBI" id="CHEBI:58503"/>
        <dbReference type="ChEBI" id="CHEBI:58537"/>
        <dbReference type="EC" id="2.5.1.17"/>
    </reaction>
</comment>
<comment type="similarity">
    <text evidence="1 6">Belongs to the Cob(I)alamin adenosyltransferase family.</text>
</comment>